<protein>
    <submittedName>
        <fullName evidence="1">Uncharacterized protein</fullName>
    </submittedName>
</protein>
<dbReference type="AlphaFoldDB" id="A0A0D9XUH9"/>
<reference evidence="1 2" key="1">
    <citation type="submission" date="2012-08" db="EMBL/GenBank/DDBJ databases">
        <title>Oryza genome evolution.</title>
        <authorList>
            <person name="Wing R.A."/>
        </authorList>
    </citation>
    <scope>NUCLEOTIDE SEQUENCE</scope>
</reference>
<sequence>MRRRRGRIMLRAKIPSPAPWTSTPGCRCTPCPRLDAEEAVKQLGAEEDDEEGVEEEEAKVDSPAVIRRLQLVVPSSVSEYSAELEVDFTQVLQPINLQPGSNVAVFKFQVLAVLQPVFDVDRRRQ</sequence>
<dbReference type="HOGENOM" id="CLU_1995897_0_0_1"/>
<dbReference type="Proteomes" id="UP000032180">
    <property type="component" value="Chromosome 11"/>
</dbReference>
<reference evidence="1" key="3">
    <citation type="submission" date="2015-04" db="UniProtKB">
        <authorList>
            <consortium name="EnsemblPlants"/>
        </authorList>
    </citation>
    <scope>IDENTIFICATION</scope>
</reference>
<organism evidence="1 2">
    <name type="scientific">Leersia perrieri</name>
    <dbReference type="NCBI Taxonomy" id="77586"/>
    <lineage>
        <taxon>Eukaryota</taxon>
        <taxon>Viridiplantae</taxon>
        <taxon>Streptophyta</taxon>
        <taxon>Embryophyta</taxon>
        <taxon>Tracheophyta</taxon>
        <taxon>Spermatophyta</taxon>
        <taxon>Magnoliopsida</taxon>
        <taxon>Liliopsida</taxon>
        <taxon>Poales</taxon>
        <taxon>Poaceae</taxon>
        <taxon>BOP clade</taxon>
        <taxon>Oryzoideae</taxon>
        <taxon>Oryzeae</taxon>
        <taxon>Oryzinae</taxon>
        <taxon>Leersia</taxon>
    </lineage>
</organism>
<evidence type="ECO:0000313" key="2">
    <source>
        <dbReference type="Proteomes" id="UP000032180"/>
    </source>
</evidence>
<dbReference type="Gramene" id="LPERR11G17070.1">
    <property type="protein sequence ID" value="LPERR11G17070.1"/>
    <property type="gene ID" value="LPERR11G17070"/>
</dbReference>
<dbReference type="EnsemblPlants" id="LPERR11G17070.1">
    <property type="protein sequence ID" value="LPERR11G17070.1"/>
    <property type="gene ID" value="LPERR11G17070"/>
</dbReference>
<accession>A0A0D9XUH9</accession>
<name>A0A0D9XUH9_9ORYZ</name>
<proteinExistence type="predicted"/>
<reference evidence="2" key="2">
    <citation type="submission" date="2013-12" db="EMBL/GenBank/DDBJ databases">
        <authorList>
            <person name="Yu Y."/>
            <person name="Lee S."/>
            <person name="de Baynast K."/>
            <person name="Wissotski M."/>
            <person name="Liu L."/>
            <person name="Talag J."/>
            <person name="Goicoechea J."/>
            <person name="Angelova A."/>
            <person name="Jetty R."/>
            <person name="Kudrna D."/>
            <person name="Golser W."/>
            <person name="Rivera L."/>
            <person name="Zhang J."/>
            <person name="Wing R."/>
        </authorList>
    </citation>
    <scope>NUCLEOTIDE SEQUENCE</scope>
</reference>
<evidence type="ECO:0000313" key="1">
    <source>
        <dbReference type="EnsemblPlants" id="LPERR11G17070.1"/>
    </source>
</evidence>
<keyword evidence="2" id="KW-1185">Reference proteome</keyword>